<evidence type="ECO:0000313" key="2">
    <source>
        <dbReference type="Proteomes" id="UP000250642"/>
    </source>
</evidence>
<protein>
    <submittedName>
        <fullName evidence="1">DNA-binding protein</fullName>
    </submittedName>
</protein>
<dbReference type="AlphaFoldDB" id="A0A329R1H5"/>
<dbReference type="GO" id="GO:0003677">
    <property type="term" value="F:DNA binding"/>
    <property type="evidence" value="ECO:0007669"/>
    <property type="project" value="UniProtKB-KW"/>
</dbReference>
<comment type="caution">
    <text evidence="1">The sequence shown here is derived from an EMBL/GenBank/DDBJ whole genome shotgun (WGS) entry which is preliminary data.</text>
</comment>
<name>A0A329R1H5_9BACL</name>
<dbReference type="EMBL" id="QEVW01000003">
    <property type="protein sequence ID" value="RAW18455.1"/>
    <property type="molecule type" value="Genomic_DNA"/>
</dbReference>
<gene>
    <name evidence="1" type="ORF">DC345_04805</name>
</gene>
<dbReference type="RefSeq" id="WP_113052123.1">
    <property type="nucleotide sequence ID" value="NZ_QEVW01000003.1"/>
</dbReference>
<organism evidence="1 2">
    <name type="scientific">Paenibacillus taichungensis</name>
    <dbReference type="NCBI Taxonomy" id="484184"/>
    <lineage>
        <taxon>Bacteria</taxon>
        <taxon>Bacillati</taxon>
        <taxon>Bacillota</taxon>
        <taxon>Bacilli</taxon>
        <taxon>Bacillales</taxon>
        <taxon>Paenibacillaceae</taxon>
        <taxon>Paenibacillus</taxon>
    </lineage>
</organism>
<evidence type="ECO:0000313" key="1">
    <source>
        <dbReference type="EMBL" id="RAW18455.1"/>
    </source>
</evidence>
<proteinExistence type="predicted"/>
<keyword evidence="1" id="KW-0238">DNA-binding</keyword>
<reference evidence="1 2" key="1">
    <citation type="submission" date="2018-04" db="EMBL/GenBank/DDBJ databases">
        <title>Paenibacillus taichungensis Genome sequencing and assembly.</title>
        <authorList>
            <person name="Xu J."/>
            <person name="Rensing C."/>
            <person name="Mazhar H.S."/>
        </authorList>
    </citation>
    <scope>NUCLEOTIDE SEQUENCE [LARGE SCALE GENOMIC DNA]</scope>
    <source>
        <strain evidence="1 2">NC1</strain>
    </source>
</reference>
<accession>A0A329R1H5</accession>
<sequence>MFKIEVNPSELEQMIMSAVQKALEQSPFASSQTHPTLMDKKQLMEFLKIGATKAAELLNREDFPVIREFGHPRVPFHSLMAWIDEHTEWVKANAKGFWEQRGGVA</sequence>
<dbReference type="Proteomes" id="UP000250642">
    <property type="component" value="Unassembled WGS sequence"/>
</dbReference>